<dbReference type="PANTHER" id="PTHR26379">
    <property type="entry name" value="BTB/POZ AND MATH DOMAIN-CONTAINING PROTEIN 1"/>
    <property type="match status" value="1"/>
</dbReference>
<protein>
    <recommendedName>
        <fullName evidence="3">BTB domain-containing protein</fullName>
    </recommendedName>
</protein>
<dbReference type="Pfam" id="PF24570">
    <property type="entry name" value="BACK_BPM_SPOP"/>
    <property type="match status" value="1"/>
</dbReference>
<dbReference type="CDD" id="cd18280">
    <property type="entry name" value="BTB_POZ_BPM_plant"/>
    <property type="match status" value="1"/>
</dbReference>
<name>A0A0A9CNZ2_ARUDO</name>
<dbReference type="PANTHER" id="PTHR26379:SF295">
    <property type="entry name" value="OS10G0429651 PROTEIN"/>
    <property type="match status" value="1"/>
</dbReference>
<evidence type="ECO:0000256" key="1">
    <source>
        <dbReference type="ARBA" id="ARBA00004906"/>
    </source>
</evidence>
<sequence length="239" mass="26861">MNECYDYDCHGGGCTFRVKREVVEESNDIFMNDRFTVRCDMSIFTAPYVLVPLPDILQHLRNLLSGEGTDVTFQVGGKTFTAHRCVLAAQSAVFKAELFGPMKEGTAKTVIRIDDMEAKVFKLLLGFMYSDSVPEIEEEDDAMWKHLLVAADRYDFMRLRLICEQKLCTYIGLSTVATILSLAEQHHCRGLKNACLDFLSNPANLQQVVSDDGFDHLTSSCPSVLKEIIARLASLMLDK</sequence>
<comment type="similarity">
    <text evidence="2">Belongs to the Tdpoz family.</text>
</comment>
<dbReference type="InterPro" id="IPR056423">
    <property type="entry name" value="BACK_BPM_SPOP"/>
</dbReference>
<comment type="pathway">
    <text evidence="1">Protein modification; protein ubiquitination.</text>
</comment>
<dbReference type="AlphaFoldDB" id="A0A0A9CNZ2"/>
<dbReference type="InterPro" id="IPR045005">
    <property type="entry name" value="BPM1-6"/>
</dbReference>
<reference evidence="4" key="2">
    <citation type="journal article" date="2015" name="Data Brief">
        <title>Shoot transcriptome of the giant reed, Arundo donax.</title>
        <authorList>
            <person name="Barrero R.A."/>
            <person name="Guerrero F.D."/>
            <person name="Moolhuijzen P."/>
            <person name="Goolsby J.A."/>
            <person name="Tidwell J."/>
            <person name="Bellgard S.E."/>
            <person name="Bellgard M.I."/>
        </authorList>
    </citation>
    <scope>NUCLEOTIDE SEQUENCE</scope>
    <source>
        <tissue evidence="4">Shoot tissue taken approximately 20 cm above the soil surface</tissue>
    </source>
</reference>
<organism evidence="4">
    <name type="scientific">Arundo donax</name>
    <name type="common">Giant reed</name>
    <name type="synonym">Donax arundinaceus</name>
    <dbReference type="NCBI Taxonomy" id="35708"/>
    <lineage>
        <taxon>Eukaryota</taxon>
        <taxon>Viridiplantae</taxon>
        <taxon>Streptophyta</taxon>
        <taxon>Embryophyta</taxon>
        <taxon>Tracheophyta</taxon>
        <taxon>Spermatophyta</taxon>
        <taxon>Magnoliopsida</taxon>
        <taxon>Liliopsida</taxon>
        <taxon>Poales</taxon>
        <taxon>Poaceae</taxon>
        <taxon>PACMAD clade</taxon>
        <taxon>Arundinoideae</taxon>
        <taxon>Arundineae</taxon>
        <taxon>Arundo</taxon>
    </lineage>
</organism>
<dbReference type="SMART" id="SM00225">
    <property type="entry name" value="BTB"/>
    <property type="match status" value="1"/>
</dbReference>
<reference evidence="4" key="1">
    <citation type="submission" date="2014-09" db="EMBL/GenBank/DDBJ databases">
        <authorList>
            <person name="Magalhaes I.L.F."/>
            <person name="Oliveira U."/>
            <person name="Santos F.R."/>
            <person name="Vidigal T.H.D.A."/>
            <person name="Brescovit A.D."/>
            <person name="Santos A.J."/>
        </authorList>
    </citation>
    <scope>NUCLEOTIDE SEQUENCE</scope>
    <source>
        <tissue evidence="4">Shoot tissue taken approximately 20 cm above the soil surface</tissue>
    </source>
</reference>
<dbReference type="Pfam" id="PF00651">
    <property type="entry name" value="BTB"/>
    <property type="match status" value="1"/>
</dbReference>
<dbReference type="EMBL" id="GBRH01224673">
    <property type="protein sequence ID" value="JAD73222.1"/>
    <property type="molecule type" value="Transcribed_RNA"/>
</dbReference>
<evidence type="ECO:0000256" key="2">
    <source>
        <dbReference type="ARBA" id="ARBA00010846"/>
    </source>
</evidence>
<dbReference type="PROSITE" id="PS50097">
    <property type="entry name" value="BTB"/>
    <property type="match status" value="1"/>
</dbReference>
<feature type="domain" description="BTB" evidence="3">
    <location>
        <begin position="69"/>
        <end position="137"/>
    </location>
</feature>
<evidence type="ECO:0000313" key="4">
    <source>
        <dbReference type="EMBL" id="JAD73222.1"/>
    </source>
</evidence>
<dbReference type="Gene3D" id="1.25.40.420">
    <property type="match status" value="1"/>
</dbReference>
<proteinExistence type="inferred from homology"/>
<evidence type="ECO:0000259" key="3">
    <source>
        <dbReference type="PROSITE" id="PS50097"/>
    </source>
</evidence>
<dbReference type="SUPFAM" id="SSF54695">
    <property type="entry name" value="POZ domain"/>
    <property type="match status" value="1"/>
</dbReference>
<accession>A0A0A9CNZ2</accession>
<dbReference type="InterPro" id="IPR011333">
    <property type="entry name" value="SKP1/BTB/POZ_sf"/>
</dbReference>
<dbReference type="InterPro" id="IPR000210">
    <property type="entry name" value="BTB/POZ_dom"/>
</dbReference>
<dbReference type="GO" id="GO:0016567">
    <property type="term" value="P:protein ubiquitination"/>
    <property type="evidence" value="ECO:0007669"/>
    <property type="project" value="InterPro"/>
</dbReference>
<dbReference type="Gene3D" id="3.30.710.10">
    <property type="entry name" value="Potassium Channel Kv1.1, Chain A"/>
    <property type="match status" value="1"/>
</dbReference>